<evidence type="ECO:0000256" key="2">
    <source>
        <dbReference type="ARBA" id="ARBA00023242"/>
    </source>
</evidence>
<dbReference type="InterPro" id="IPR001138">
    <property type="entry name" value="Zn2Cys6_DnaBD"/>
</dbReference>
<dbReference type="GO" id="GO:0008270">
    <property type="term" value="F:zinc ion binding"/>
    <property type="evidence" value="ECO:0007669"/>
    <property type="project" value="InterPro"/>
</dbReference>
<dbReference type="InterPro" id="IPR036864">
    <property type="entry name" value="Zn2-C6_fun-type_DNA-bd_sf"/>
</dbReference>
<dbReference type="CDD" id="cd12148">
    <property type="entry name" value="fungal_TF_MHR"/>
    <property type="match status" value="1"/>
</dbReference>
<feature type="region of interest" description="Disordered" evidence="4">
    <location>
        <begin position="245"/>
        <end position="311"/>
    </location>
</feature>
<feature type="domain" description="Zn(2)-C6 fungal-type" evidence="5">
    <location>
        <begin position="91"/>
        <end position="122"/>
    </location>
</feature>
<dbReference type="PANTHER" id="PTHR31001:SF90">
    <property type="entry name" value="CENTROMERE DNA-BINDING PROTEIN COMPLEX CBF3 SUBUNIT B"/>
    <property type="match status" value="1"/>
</dbReference>
<reference evidence="7" key="1">
    <citation type="journal article" date="2013" name="Genome Announc.">
        <title>Genome sequence of the basidiomycetous yeast Pseudozyma antarctica T-34, a producer of the glycolipid biosurfactants mannosylerythritol lipids.</title>
        <authorList>
            <person name="Morita T."/>
            <person name="Koike H."/>
            <person name="Koyama Y."/>
            <person name="Hagiwara H."/>
            <person name="Ito E."/>
            <person name="Fukuoka T."/>
            <person name="Imura T."/>
            <person name="Machida M."/>
            <person name="Kitamoto D."/>
        </authorList>
    </citation>
    <scope>NUCLEOTIDE SEQUENCE [LARGE SCALE GENOMIC DNA]</scope>
    <source>
        <strain evidence="7">T-34</strain>
    </source>
</reference>
<dbReference type="Gene3D" id="4.10.240.10">
    <property type="entry name" value="Zn(2)-C6 fungal-type DNA-binding domain"/>
    <property type="match status" value="1"/>
</dbReference>
<evidence type="ECO:0000256" key="1">
    <source>
        <dbReference type="ARBA" id="ARBA00004123"/>
    </source>
</evidence>
<keyword evidence="2" id="KW-0539">Nucleus</keyword>
<sequence length="1183" mass="129370">MRRAGRRVETRGKISEKSKIMLISRLPKGSNTPWAGAQHGTLHPTTTLSNFSHPAERHLEEAKMADTPNRNGEDSKPVLVPYKRSQRPSWSCTECARRKIKCDKKVPCQSCVKRGRAEQCRLEGSPLESAVPSSLRGFKTPEEQSDDGRPAEESPLPSGSLRRFSNGAGAPAEPRLGGLDDTLFRGLSRLQQQLDRIERRLEYQSKQDDSIEDVKARLNDVEDVISALGERRDAWKEPVSDLVPPNAAMYSDRTGNDVRRPDRPAASSTQSGKLDGVARNPSEGATSLARGANIRMPVTEPQERNAELASTDAATTLEFLTLGKDRRRDLDFDASSSDTDADASHPYPLETTADASQRPMFSSSGIVHTHQAGKDGRMLAADGNLDPGLRMLKHLRRGLPSFVVAQIEALLRSHPDELPPANLLARPAIKPVTDGIKAAKLSPSAIRGIVGIAKEIGAWQHCCVHFPTFEREVEAFLAIAVSGSLKGQGSDFEGFRAIDPAWLSLFYVLCSIAVHQMSEEEGSHCGVGAEVERMQLASIMLHAAMESLSLADYLVKPSAYCCQTIAILCVAGHNICGSDLLTSLLAIGIKTGQTLGLHALGRSARFLEACAAQRSQVLKRAGIRCDDSGSCRLPDESPRQFAIWRKRIIDLEVGKRVWWAFTQQDYFAIPFSGCFSIVEGQYDTPLPHNCSDEDLEEGRLINRGVNVLTVASKQRFTCHVAKIVCDFFEDLNKARGVPSLSLVRHHEARLRFVTDRFKACLDPTRSASGPGSHGSLPSFTTVLQHYLFISVQHKILVMHRAFLSRDVSEHEREQSHSASIETARAVLHELERGLGLNADDDDRPQLDLQSRVHGGALWTIPYHSVAAATILALDMFKPASHAPHRAKRRHEVKRALEALGLFTRKSAIARRGCQLLADLLEEGERYDQRPRESRKRKATDGVDSVLKRIRLPEGEGDSPQMPDAESRTDMPSSARSPQEHAVNPALAPARTEKALEASWFSHFNHASVRSDVSSALADGTSPDAERGGLLPAASFGYGSSNFNPLAGNSTSRAGKNASFHPSDATNSLSSMFMSYASPGGINDPFSALNGHRTTNGEDGRGPSRRLDLPVTGDFSSPMPTWPTNQPDASLENGMQGNIPGMNLNMPQQQLAHILPALESMPDVWKLFDGTLGQNLVAFEESGF</sequence>
<evidence type="ECO:0000259" key="5">
    <source>
        <dbReference type="PROSITE" id="PS50048"/>
    </source>
</evidence>
<dbReference type="GO" id="GO:0000981">
    <property type="term" value="F:DNA-binding transcription factor activity, RNA polymerase II-specific"/>
    <property type="evidence" value="ECO:0007669"/>
    <property type="project" value="InterPro"/>
</dbReference>
<gene>
    <name evidence="6" type="ORF">PANT_10d00101</name>
</gene>
<evidence type="ECO:0000256" key="4">
    <source>
        <dbReference type="SAM" id="MobiDB-lite"/>
    </source>
</evidence>
<feature type="region of interest" description="Disordered" evidence="4">
    <location>
        <begin position="1084"/>
        <end position="1120"/>
    </location>
</feature>
<feature type="region of interest" description="Disordered" evidence="4">
    <location>
        <begin position="331"/>
        <end position="350"/>
    </location>
</feature>
<dbReference type="Pfam" id="PF00172">
    <property type="entry name" value="Zn_clus"/>
    <property type="match status" value="1"/>
</dbReference>
<dbReference type="SMART" id="SM00066">
    <property type="entry name" value="GAL4"/>
    <property type="match status" value="1"/>
</dbReference>
<comment type="subcellular location">
    <subcellularLocation>
        <location evidence="1">Nucleus</location>
    </subcellularLocation>
</comment>
<dbReference type="Proteomes" id="UP000011976">
    <property type="component" value="Unassembled WGS sequence"/>
</dbReference>
<feature type="compositionally biased region" description="Basic and acidic residues" evidence="4">
    <location>
        <begin position="254"/>
        <end position="263"/>
    </location>
</feature>
<feature type="compositionally biased region" description="Basic and acidic residues" evidence="4">
    <location>
        <begin position="139"/>
        <end position="152"/>
    </location>
</feature>
<dbReference type="PROSITE" id="PS50048">
    <property type="entry name" value="ZN2_CY6_FUNGAL_2"/>
    <property type="match status" value="1"/>
</dbReference>
<organism evidence="6 7">
    <name type="scientific">Pseudozyma antarctica (strain T-34)</name>
    <name type="common">Yeast</name>
    <name type="synonym">Candida antarctica</name>
    <dbReference type="NCBI Taxonomy" id="1151754"/>
    <lineage>
        <taxon>Eukaryota</taxon>
        <taxon>Fungi</taxon>
        <taxon>Dikarya</taxon>
        <taxon>Basidiomycota</taxon>
        <taxon>Ustilaginomycotina</taxon>
        <taxon>Ustilaginomycetes</taxon>
        <taxon>Ustilaginales</taxon>
        <taxon>Ustilaginaceae</taxon>
        <taxon>Moesziomyces</taxon>
    </lineage>
</organism>
<feature type="coiled-coil region" evidence="3">
    <location>
        <begin position="187"/>
        <end position="231"/>
    </location>
</feature>
<accession>M9LW06</accession>
<dbReference type="EMBL" id="DF196776">
    <property type="protein sequence ID" value="GAC74269.1"/>
    <property type="molecule type" value="Genomic_DNA"/>
</dbReference>
<dbReference type="STRING" id="1151754.M9LW06"/>
<dbReference type="PANTHER" id="PTHR31001">
    <property type="entry name" value="UNCHARACTERIZED TRANSCRIPTIONAL REGULATORY PROTEIN"/>
    <property type="match status" value="1"/>
</dbReference>
<dbReference type="OrthoDB" id="3364175at2759"/>
<dbReference type="InterPro" id="IPR050613">
    <property type="entry name" value="Sec_Metabolite_Reg"/>
</dbReference>
<dbReference type="PROSITE" id="PS00463">
    <property type="entry name" value="ZN2_CY6_FUNGAL_1"/>
    <property type="match status" value="1"/>
</dbReference>
<dbReference type="SUPFAM" id="SSF57701">
    <property type="entry name" value="Zn2/Cys6 DNA-binding domain"/>
    <property type="match status" value="1"/>
</dbReference>
<proteinExistence type="predicted"/>
<dbReference type="CDD" id="cd00067">
    <property type="entry name" value="GAL4"/>
    <property type="match status" value="1"/>
</dbReference>
<feature type="region of interest" description="Disordered" evidence="4">
    <location>
        <begin position="122"/>
        <end position="180"/>
    </location>
</feature>
<evidence type="ECO:0000313" key="6">
    <source>
        <dbReference type="EMBL" id="GAC74269.1"/>
    </source>
</evidence>
<name>M9LW06_PSEA3</name>
<feature type="region of interest" description="Disordered" evidence="4">
    <location>
        <begin position="925"/>
        <end position="983"/>
    </location>
</feature>
<evidence type="ECO:0000313" key="7">
    <source>
        <dbReference type="Proteomes" id="UP000011976"/>
    </source>
</evidence>
<dbReference type="AlphaFoldDB" id="M9LW06"/>
<protein>
    <submittedName>
        <fullName evidence="6">Acyl-coa synthetase</fullName>
    </submittedName>
</protein>
<feature type="compositionally biased region" description="Basic and acidic residues" evidence="4">
    <location>
        <begin position="1094"/>
        <end position="1107"/>
    </location>
</feature>
<dbReference type="GO" id="GO:0005634">
    <property type="term" value="C:nucleus"/>
    <property type="evidence" value="ECO:0007669"/>
    <property type="project" value="UniProtKB-SubCell"/>
</dbReference>
<evidence type="ECO:0000256" key="3">
    <source>
        <dbReference type="SAM" id="Coils"/>
    </source>
</evidence>
<keyword evidence="3" id="KW-0175">Coiled coil</keyword>